<comment type="caution">
    <text evidence="1">The sequence shown here is derived from an EMBL/GenBank/DDBJ whole genome shotgun (WGS) entry which is preliminary data.</text>
</comment>
<dbReference type="Proteomes" id="UP000057737">
    <property type="component" value="Unassembled WGS sequence"/>
</dbReference>
<dbReference type="EMBL" id="LNCU01000058">
    <property type="protein sequence ID" value="KWV55960.1"/>
    <property type="molecule type" value="Genomic_DNA"/>
</dbReference>
<gene>
    <name evidence="1" type="ORF">AS156_05260</name>
</gene>
<accession>A0A109JVQ1</accession>
<dbReference type="AlphaFoldDB" id="A0A109JVQ1"/>
<organism evidence="1 2">
    <name type="scientific">Bradyrhizobium macuxiense</name>
    <dbReference type="NCBI Taxonomy" id="1755647"/>
    <lineage>
        <taxon>Bacteria</taxon>
        <taxon>Pseudomonadati</taxon>
        <taxon>Pseudomonadota</taxon>
        <taxon>Alphaproteobacteria</taxon>
        <taxon>Hyphomicrobiales</taxon>
        <taxon>Nitrobacteraceae</taxon>
        <taxon>Bradyrhizobium</taxon>
    </lineage>
</organism>
<protein>
    <recommendedName>
        <fullName evidence="3">Transposase IS166 family protein</fullName>
    </recommendedName>
</protein>
<evidence type="ECO:0000313" key="2">
    <source>
        <dbReference type="Proteomes" id="UP000057737"/>
    </source>
</evidence>
<proteinExistence type="predicted"/>
<evidence type="ECO:0000313" key="1">
    <source>
        <dbReference type="EMBL" id="KWV55960.1"/>
    </source>
</evidence>
<keyword evidence="2" id="KW-1185">Reference proteome</keyword>
<name>A0A109JVQ1_9BRAD</name>
<sequence>MILAERAARLAADAKLAEATNAQAKQSSTEALIAHLKLEIETLKRTLYGTRSERSARGHSISPARSMLFFARNGIPILDNF</sequence>
<reference evidence="1 2" key="1">
    <citation type="submission" date="2015-11" db="EMBL/GenBank/DDBJ databases">
        <title>Draft Genome Sequence of the Strain BR 10303 (Bradyrhizobium sp.) isolated from nodules of Centrolobium paraense.</title>
        <authorList>
            <person name="Zelli J.E."/>
            <person name="Simoes-Araujo J.L."/>
            <person name="Barauna A.C."/>
            <person name="Silva K."/>
        </authorList>
    </citation>
    <scope>NUCLEOTIDE SEQUENCE [LARGE SCALE GENOMIC DNA]</scope>
    <source>
        <strain evidence="1 2">BR 10303</strain>
    </source>
</reference>
<evidence type="ECO:0008006" key="3">
    <source>
        <dbReference type="Google" id="ProtNLM"/>
    </source>
</evidence>